<feature type="region of interest" description="Disordered" evidence="1">
    <location>
        <begin position="166"/>
        <end position="190"/>
    </location>
</feature>
<reference evidence="3 4" key="1">
    <citation type="submission" date="2022-02" db="EMBL/GenBank/DDBJ databases">
        <title>Paenibacillus sp. MBLB1776 Whole Genome Shotgun Sequencing.</title>
        <authorList>
            <person name="Hwang C.Y."/>
            <person name="Cho E.-S."/>
            <person name="Seo M.-J."/>
        </authorList>
    </citation>
    <scope>NUCLEOTIDE SEQUENCE [LARGE SCALE GENOMIC DNA]</scope>
    <source>
        <strain evidence="3 4">MBLB1776</strain>
    </source>
</reference>
<dbReference type="KEGG" id="paun:MJA45_17650"/>
<accession>A0AA96RFX1</accession>
<feature type="compositionally biased region" description="Polar residues" evidence="1">
    <location>
        <begin position="34"/>
        <end position="56"/>
    </location>
</feature>
<feature type="region of interest" description="Disordered" evidence="1">
    <location>
        <begin position="243"/>
        <end position="282"/>
    </location>
</feature>
<dbReference type="EMBL" id="CP130318">
    <property type="protein sequence ID" value="WNQ09449.1"/>
    <property type="molecule type" value="Genomic_DNA"/>
</dbReference>
<name>A0AA96RFX1_9BACL</name>
<evidence type="ECO:0000313" key="3">
    <source>
        <dbReference type="EMBL" id="WNQ09449.1"/>
    </source>
</evidence>
<organism evidence="3 4">
    <name type="scientific">Paenibacillus aurantius</name>
    <dbReference type="NCBI Taxonomy" id="2918900"/>
    <lineage>
        <taxon>Bacteria</taxon>
        <taxon>Bacillati</taxon>
        <taxon>Bacillota</taxon>
        <taxon>Bacilli</taxon>
        <taxon>Bacillales</taxon>
        <taxon>Paenibacillaceae</taxon>
        <taxon>Paenibacillus</taxon>
    </lineage>
</organism>
<protein>
    <recommendedName>
        <fullName evidence="5">LysM domain-containing protein</fullName>
    </recommendedName>
</protein>
<evidence type="ECO:0000256" key="1">
    <source>
        <dbReference type="SAM" id="MobiDB-lite"/>
    </source>
</evidence>
<feature type="region of interest" description="Disordered" evidence="1">
    <location>
        <begin position="34"/>
        <end position="75"/>
    </location>
</feature>
<dbReference type="AlphaFoldDB" id="A0AA96RFX1"/>
<feature type="compositionally biased region" description="Gly residues" evidence="1">
    <location>
        <begin position="169"/>
        <end position="188"/>
    </location>
</feature>
<feature type="compositionally biased region" description="Gly residues" evidence="1">
    <location>
        <begin position="58"/>
        <end position="71"/>
    </location>
</feature>
<feature type="compositionally biased region" description="Basic and acidic residues" evidence="1">
    <location>
        <begin position="243"/>
        <end position="258"/>
    </location>
</feature>
<evidence type="ECO:0000256" key="2">
    <source>
        <dbReference type="SAM" id="SignalP"/>
    </source>
</evidence>
<keyword evidence="2" id="KW-0732">Signal</keyword>
<gene>
    <name evidence="3" type="ORF">MJA45_17650</name>
</gene>
<feature type="signal peptide" evidence="2">
    <location>
        <begin position="1"/>
        <end position="33"/>
    </location>
</feature>
<sequence length="282" mass="28389">MNSFKGKLLKSTLAAGVILGGGIAALSQSQVFADTTDSGQAQTAPGTKAQTGTNDSFPGGGHGKRGGGFGEKGFRGGNVLQETSDLLGIDTSALMTELKAGKTLAQVAQEKAGLTQEAFLEKLTAAETKSIDDAVAAGKLTQAQADEQKAGLTEHLTQEITGTFPADFGKGGPGRGGHGGPGGHGGFGLHPDKLAPLVGLTDDELKTELESGKSLAEIAQAKGISEDDLIAKIKESMTEDIKTFVERKGTDRPQRGADGKTAAPATPAPSSGATGTSATTAG</sequence>
<evidence type="ECO:0000313" key="4">
    <source>
        <dbReference type="Proteomes" id="UP001305702"/>
    </source>
</evidence>
<feature type="compositionally biased region" description="Low complexity" evidence="1">
    <location>
        <begin position="261"/>
        <end position="282"/>
    </location>
</feature>
<dbReference type="Proteomes" id="UP001305702">
    <property type="component" value="Chromosome"/>
</dbReference>
<evidence type="ECO:0008006" key="5">
    <source>
        <dbReference type="Google" id="ProtNLM"/>
    </source>
</evidence>
<keyword evidence="4" id="KW-1185">Reference proteome</keyword>
<dbReference type="RefSeq" id="WP_315603221.1">
    <property type="nucleotide sequence ID" value="NZ_CP130318.1"/>
</dbReference>
<proteinExistence type="predicted"/>
<feature type="chain" id="PRO_5041645748" description="LysM domain-containing protein" evidence="2">
    <location>
        <begin position="34"/>
        <end position="282"/>
    </location>
</feature>